<protein>
    <submittedName>
        <fullName evidence="1">Uncharacterized protein</fullName>
    </submittedName>
</protein>
<proteinExistence type="predicted"/>
<gene>
    <name evidence="1" type="ORF">OBE_11018</name>
</gene>
<comment type="caution">
    <text evidence="1">The sequence shown here is derived from an EMBL/GenBank/DDBJ whole genome shotgun (WGS) entry which is preliminary data.</text>
</comment>
<reference evidence="1" key="1">
    <citation type="journal article" date="2013" name="Environ. Microbiol.">
        <title>Microbiota from the distal guts of lean and obese adolescents exhibit partial functional redundancy besides clear differences in community structure.</title>
        <authorList>
            <person name="Ferrer M."/>
            <person name="Ruiz A."/>
            <person name="Lanza F."/>
            <person name="Haange S.B."/>
            <person name="Oberbach A."/>
            <person name="Till H."/>
            <person name="Bargiela R."/>
            <person name="Campoy C."/>
            <person name="Segura M.T."/>
            <person name="Richter M."/>
            <person name="von Bergen M."/>
            <person name="Seifert J."/>
            <person name="Suarez A."/>
        </authorList>
    </citation>
    <scope>NUCLEOTIDE SEQUENCE</scope>
</reference>
<name>K1SRT4_9ZZZZ</name>
<feature type="non-terminal residue" evidence="1">
    <location>
        <position position="1"/>
    </location>
</feature>
<dbReference type="EMBL" id="AJWZ01007572">
    <property type="protein sequence ID" value="EKC56530.1"/>
    <property type="molecule type" value="Genomic_DNA"/>
</dbReference>
<sequence length="26" mass="3073">KGEIVKKVPEDMLLQTLEDELKNWSE</sequence>
<organism evidence="1">
    <name type="scientific">human gut metagenome</name>
    <dbReference type="NCBI Taxonomy" id="408170"/>
    <lineage>
        <taxon>unclassified sequences</taxon>
        <taxon>metagenomes</taxon>
        <taxon>organismal metagenomes</taxon>
    </lineage>
</organism>
<accession>K1SRT4</accession>
<evidence type="ECO:0000313" key="1">
    <source>
        <dbReference type="EMBL" id="EKC56530.1"/>
    </source>
</evidence>
<dbReference type="AlphaFoldDB" id="K1SRT4"/>